<organism evidence="2 3">
    <name type="scientific">Echinicola rosea</name>
    <dbReference type="NCBI Taxonomy" id="1807691"/>
    <lineage>
        <taxon>Bacteria</taxon>
        <taxon>Pseudomonadati</taxon>
        <taxon>Bacteroidota</taxon>
        <taxon>Cytophagia</taxon>
        <taxon>Cytophagales</taxon>
        <taxon>Cyclobacteriaceae</taxon>
        <taxon>Echinicola</taxon>
    </lineage>
</organism>
<dbReference type="EMBL" id="BMIU01000003">
    <property type="protein sequence ID" value="GGF23811.1"/>
    <property type="molecule type" value="Genomic_DNA"/>
</dbReference>
<dbReference type="Proteomes" id="UP000647339">
    <property type="component" value="Unassembled WGS sequence"/>
</dbReference>
<comment type="caution">
    <text evidence="2">The sequence shown here is derived from an EMBL/GenBank/DDBJ whole genome shotgun (WGS) entry which is preliminary data.</text>
</comment>
<protein>
    <recommendedName>
        <fullName evidence="4">YD repeat-containing protein</fullName>
    </recommendedName>
</protein>
<keyword evidence="1" id="KW-0732">Signal</keyword>
<dbReference type="RefSeq" id="WP_137402146.1">
    <property type="nucleotide sequence ID" value="NZ_BMIU01000003.1"/>
</dbReference>
<keyword evidence="3" id="KW-1185">Reference proteome</keyword>
<name>A0ABQ1UR06_9BACT</name>
<dbReference type="PROSITE" id="PS51257">
    <property type="entry name" value="PROKAR_LIPOPROTEIN"/>
    <property type="match status" value="1"/>
</dbReference>
<evidence type="ECO:0000256" key="1">
    <source>
        <dbReference type="SAM" id="SignalP"/>
    </source>
</evidence>
<proteinExistence type="predicted"/>
<feature type="chain" id="PRO_5047281360" description="YD repeat-containing protein" evidence="1">
    <location>
        <begin position="19"/>
        <end position="252"/>
    </location>
</feature>
<evidence type="ECO:0000313" key="3">
    <source>
        <dbReference type="Proteomes" id="UP000647339"/>
    </source>
</evidence>
<evidence type="ECO:0008006" key="4">
    <source>
        <dbReference type="Google" id="ProtNLM"/>
    </source>
</evidence>
<sequence>MKRSLIMAVCFLSLVSCTNDPDPTPAAPTHEALSVLDEELYTPNGKIKASRTNHLTPLTGYTYRYYDARGNNVLRVRMSPKDEDTLSINIFKFDEKDRAIENLFFTYEAGVFEWTSSLTSIFSDDGLREDVYKASEDAKEAYRYSYIYNADGGKTEWRFGYEENTEKYRYVYENGRISEEHWVLENGEIFEYYQYRYRDDGLLEARETSGTGREKGDATQYEYNASGQLIEVRNYDQYWNFAYTGMTEYIYY</sequence>
<feature type="signal peptide" evidence="1">
    <location>
        <begin position="1"/>
        <end position="18"/>
    </location>
</feature>
<evidence type="ECO:0000313" key="2">
    <source>
        <dbReference type="EMBL" id="GGF23811.1"/>
    </source>
</evidence>
<reference evidence="3" key="1">
    <citation type="journal article" date="2019" name="Int. J. Syst. Evol. Microbiol.">
        <title>The Global Catalogue of Microorganisms (GCM) 10K type strain sequencing project: providing services to taxonomists for standard genome sequencing and annotation.</title>
        <authorList>
            <consortium name="The Broad Institute Genomics Platform"/>
            <consortium name="The Broad Institute Genome Sequencing Center for Infectious Disease"/>
            <person name="Wu L."/>
            <person name="Ma J."/>
        </authorList>
    </citation>
    <scope>NUCLEOTIDE SEQUENCE [LARGE SCALE GENOMIC DNA]</scope>
    <source>
        <strain evidence="3">CGMCC 1.15407</strain>
    </source>
</reference>
<accession>A0ABQ1UR06</accession>
<gene>
    <name evidence="2" type="ORF">GCM10011339_09890</name>
</gene>